<dbReference type="HAMAP" id="MF_01445">
    <property type="entry name" value="TsaD"/>
    <property type="match status" value="1"/>
</dbReference>
<keyword evidence="6 8" id="KW-0012">Acyltransferase</keyword>
<evidence type="ECO:0000256" key="7">
    <source>
        <dbReference type="ARBA" id="ARBA00048117"/>
    </source>
</evidence>
<dbReference type="STRING" id="416591.Tlet_0547"/>
<keyword evidence="1 8" id="KW-0963">Cytoplasm</keyword>
<dbReference type="NCBIfam" id="TIGR03723">
    <property type="entry name" value="T6A_TsaD_YgjD"/>
    <property type="match status" value="1"/>
</dbReference>
<dbReference type="GO" id="GO:0002949">
    <property type="term" value="P:tRNA threonylcarbamoyladenosine modification"/>
    <property type="evidence" value="ECO:0007669"/>
    <property type="project" value="UniProtKB-UniRule"/>
</dbReference>
<sequence length="330" mass="35404">MPSILAIETSCDETSVSILKDNQILSNIISSQIDIHAVFGGVVPEVAARHHLKNLPLVFEKAIQQADISLSQIDAIAVTTGPGLAGSLLVGISFAKGVAIALEKPLIGVNHLLAHVFAAKLAFSELEPPYLALLVSGGHTELLMFENSSINPVLLGRTLDDAAGEAFDKVARLLEIGYPGGPAIEQLSLTGNPYKYRFPRAMLEEGNLNFSFSGVKTSVLYTLKENEKICKPDIAASFQEAVVDVLIEKTAMAVRMTGMKKVVVVGGVAANSRLREKITFWAKENDLQIYIPPKNLCTDNAAMVARAAIDLMKNESYASLNVTADPALSF</sequence>
<dbReference type="PANTHER" id="PTHR11735">
    <property type="entry name" value="TRNA N6-ADENOSINE THREONYLCARBAMOYLTRANSFERASE"/>
    <property type="match status" value="1"/>
</dbReference>
<dbReference type="GO" id="GO:0006508">
    <property type="term" value="P:proteolysis"/>
    <property type="evidence" value="ECO:0007669"/>
    <property type="project" value="UniProtKB-KW"/>
</dbReference>
<feature type="binding site" evidence="8">
    <location>
        <position position="168"/>
    </location>
    <ligand>
        <name>substrate</name>
    </ligand>
</feature>
<dbReference type="KEGG" id="tle:Tlet_0547"/>
<keyword evidence="11" id="KW-1185">Reference proteome</keyword>
<dbReference type="eggNOG" id="COG0533">
    <property type="taxonomic scope" value="Bacteria"/>
</dbReference>
<proteinExistence type="inferred from homology"/>
<dbReference type="RefSeq" id="WP_012002595.1">
    <property type="nucleotide sequence ID" value="NC_009828.1"/>
</dbReference>
<dbReference type="OrthoDB" id="9806197at2"/>
<feature type="binding site" evidence="8">
    <location>
        <position position="115"/>
    </location>
    <ligand>
        <name>Fe cation</name>
        <dbReference type="ChEBI" id="CHEBI:24875"/>
    </ligand>
</feature>
<dbReference type="InterPro" id="IPR000905">
    <property type="entry name" value="Gcp-like_dom"/>
</dbReference>
<dbReference type="InterPro" id="IPR043129">
    <property type="entry name" value="ATPase_NBD"/>
</dbReference>
<dbReference type="PANTHER" id="PTHR11735:SF6">
    <property type="entry name" value="TRNA N6-ADENOSINE THREONYLCARBAMOYLTRANSFERASE, MITOCHONDRIAL"/>
    <property type="match status" value="1"/>
</dbReference>
<feature type="domain" description="Gcp-like" evidence="9">
    <location>
        <begin position="23"/>
        <end position="305"/>
    </location>
</feature>
<reference evidence="10 11" key="2">
    <citation type="journal article" date="2009" name="Proc. Natl. Acad. Sci. U.S.A.">
        <title>On the chimeric nature, thermophilic origin, and phylogenetic placement of the Thermotogales.</title>
        <authorList>
            <person name="Zhaxybayeva O."/>
            <person name="Swithers K.S."/>
            <person name="Lapierre P."/>
            <person name="Fournier G.P."/>
            <person name="Bickhart D.M."/>
            <person name="DeBoy R.T."/>
            <person name="Nelson K.E."/>
            <person name="Nesbo C.L."/>
            <person name="Doolittle W.F."/>
            <person name="Gogarten J.P."/>
            <person name="Noll K.M."/>
        </authorList>
    </citation>
    <scope>NUCLEOTIDE SEQUENCE [LARGE SCALE GENOMIC DNA]</scope>
    <source>
        <strain evidence="11">ATCC BAA-301 / DSM 14385 / NBRC 107922 / TMO</strain>
    </source>
</reference>
<comment type="similarity">
    <text evidence="8">Belongs to the KAE1 / TsaD family.</text>
</comment>
<feature type="binding site" evidence="8">
    <location>
        <position position="185"/>
    </location>
    <ligand>
        <name>substrate</name>
    </ligand>
</feature>
<comment type="subcellular location">
    <subcellularLocation>
        <location evidence="8">Cytoplasm</location>
    </subcellularLocation>
</comment>
<evidence type="ECO:0000256" key="2">
    <source>
        <dbReference type="ARBA" id="ARBA00022679"/>
    </source>
</evidence>
<feature type="binding site" evidence="8">
    <location>
        <position position="111"/>
    </location>
    <ligand>
        <name>Fe cation</name>
        <dbReference type="ChEBI" id="CHEBI:24875"/>
    </ligand>
</feature>
<keyword evidence="10" id="KW-0378">Hydrolase</keyword>
<feature type="binding site" evidence="8">
    <location>
        <position position="271"/>
    </location>
    <ligand>
        <name>substrate</name>
    </ligand>
</feature>
<evidence type="ECO:0000256" key="3">
    <source>
        <dbReference type="ARBA" id="ARBA00022694"/>
    </source>
</evidence>
<dbReference type="GO" id="GO:0005506">
    <property type="term" value="F:iron ion binding"/>
    <property type="evidence" value="ECO:0007669"/>
    <property type="project" value="UniProtKB-UniRule"/>
</dbReference>
<feature type="binding site" evidence="8">
    <location>
        <position position="181"/>
    </location>
    <ligand>
        <name>substrate</name>
    </ligand>
</feature>
<dbReference type="FunFam" id="3.30.420.40:FF:000012">
    <property type="entry name" value="tRNA N6-adenosine threonylcarbamoyltransferase"/>
    <property type="match status" value="1"/>
</dbReference>
<keyword evidence="5 8" id="KW-0408">Iron</keyword>
<comment type="catalytic activity">
    <reaction evidence="7 8">
        <text>L-threonylcarbamoyladenylate + adenosine(37) in tRNA = N(6)-L-threonylcarbamoyladenosine(37) in tRNA + AMP + H(+)</text>
        <dbReference type="Rhea" id="RHEA:37059"/>
        <dbReference type="Rhea" id="RHEA-COMP:10162"/>
        <dbReference type="Rhea" id="RHEA-COMP:10163"/>
        <dbReference type="ChEBI" id="CHEBI:15378"/>
        <dbReference type="ChEBI" id="CHEBI:73682"/>
        <dbReference type="ChEBI" id="CHEBI:74411"/>
        <dbReference type="ChEBI" id="CHEBI:74418"/>
        <dbReference type="ChEBI" id="CHEBI:456215"/>
        <dbReference type="EC" id="2.3.1.234"/>
    </reaction>
</comment>
<dbReference type="EC" id="2.3.1.234" evidence="8"/>
<evidence type="ECO:0000313" key="10">
    <source>
        <dbReference type="EMBL" id="ABV33114.1"/>
    </source>
</evidence>
<protein>
    <recommendedName>
        <fullName evidence="8">tRNA N6-adenosine threonylcarbamoyltransferase</fullName>
        <ecNumber evidence="8">2.3.1.234</ecNumber>
    </recommendedName>
    <alternativeName>
        <fullName evidence="8">N6-L-threonylcarbamoyladenine synthase</fullName>
        <shortName evidence="8">t(6)A synthase</shortName>
    </alternativeName>
    <alternativeName>
        <fullName evidence="8">t(6)A37 threonylcarbamoyladenosine biosynthesis protein TsaD</fullName>
    </alternativeName>
    <alternativeName>
        <fullName evidence="8">tRNA threonylcarbamoyladenosine biosynthesis protein TsaD</fullName>
    </alternativeName>
</protein>
<keyword evidence="3 8" id="KW-0819">tRNA processing</keyword>
<evidence type="ECO:0000256" key="6">
    <source>
        <dbReference type="ARBA" id="ARBA00023315"/>
    </source>
</evidence>
<evidence type="ECO:0000256" key="8">
    <source>
        <dbReference type="HAMAP-Rule" id="MF_01445"/>
    </source>
</evidence>
<dbReference type="InterPro" id="IPR017861">
    <property type="entry name" value="KAE1/TsaD"/>
</dbReference>
<dbReference type="EMBL" id="CP000812">
    <property type="protein sequence ID" value="ABV33114.1"/>
    <property type="molecule type" value="Genomic_DNA"/>
</dbReference>
<dbReference type="Gene3D" id="3.30.420.40">
    <property type="match status" value="2"/>
</dbReference>
<accession>A8F4N0</accession>
<dbReference type="AlphaFoldDB" id="A8F4N0"/>
<evidence type="ECO:0000256" key="5">
    <source>
        <dbReference type="ARBA" id="ARBA00023004"/>
    </source>
</evidence>
<feature type="binding site" evidence="8">
    <location>
        <position position="299"/>
    </location>
    <ligand>
        <name>Fe cation</name>
        <dbReference type="ChEBI" id="CHEBI:24875"/>
    </ligand>
</feature>
<evidence type="ECO:0000313" key="11">
    <source>
        <dbReference type="Proteomes" id="UP000002016"/>
    </source>
</evidence>
<gene>
    <name evidence="8" type="primary">tsaD</name>
    <name evidence="10" type="ordered locus">Tlet_0547</name>
</gene>
<evidence type="ECO:0000256" key="4">
    <source>
        <dbReference type="ARBA" id="ARBA00022723"/>
    </source>
</evidence>
<keyword evidence="2 8" id="KW-0808">Transferase</keyword>
<dbReference type="SUPFAM" id="SSF53067">
    <property type="entry name" value="Actin-like ATPase domain"/>
    <property type="match status" value="1"/>
</dbReference>
<dbReference type="Proteomes" id="UP000002016">
    <property type="component" value="Chromosome"/>
</dbReference>
<comment type="function">
    <text evidence="8">Required for the formation of a threonylcarbamoyl group on adenosine at position 37 (t(6)A37) in tRNAs that read codons beginning with adenine. Is involved in the transfer of the threonylcarbamoyl moiety of threonylcarbamoyl-AMP (TC-AMP) to the N6 group of A37, together with TsaE and TsaB. TsaD likely plays a direct catalytic role in this reaction.</text>
</comment>
<dbReference type="InterPro" id="IPR022450">
    <property type="entry name" value="TsaD"/>
</dbReference>
<dbReference type="HOGENOM" id="CLU_023208_0_2_0"/>
<dbReference type="NCBIfam" id="TIGR00329">
    <property type="entry name" value="gcp_kae1"/>
    <property type="match status" value="1"/>
</dbReference>
<dbReference type="GO" id="GO:0005737">
    <property type="term" value="C:cytoplasm"/>
    <property type="evidence" value="ECO:0007669"/>
    <property type="project" value="UniProtKB-SubCell"/>
</dbReference>
<dbReference type="GO" id="GO:0061711">
    <property type="term" value="F:tRNA N(6)-L-threonylcarbamoyladenine synthase activity"/>
    <property type="evidence" value="ECO:0007669"/>
    <property type="project" value="UniProtKB-EC"/>
</dbReference>
<reference evidence="10 11" key="1">
    <citation type="submission" date="2007-08" db="EMBL/GenBank/DDBJ databases">
        <title>Complete sequence of Thermotoga lettingae TMO.</title>
        <authorList>
            <consortium name="US DOE Joint Genome Institute"/>
            <person name="Copeland A."/>
            <person name="Lucas S."/>
            <person name="Lapidus A."/>
            <person name="Barry K."/>
            <person name="Glavina del Rio T."/>
            <person name="Dalin E."/>
            <person name="Tice H."/>
            <person name="Pitluck S."/>
            <person name="Foster B."/>
            <person name="Bruce D."/>
            <person name="Schmutz J."/>
            <person name="Larimer F."/>
            <person name="Land M."/>
            <person name="Hauser L."/>
            <person name="Kyrpides N."/>
            <person name="Mikhailova N."/>
            <person name="Nelson K."/>
            <person name="Gogarten J.P."/>
            <person name="Noll K."/>
            <person name="Richardson P."/>
        </authorList>
    </citation>
    <scope>NUCLEOTIDE SEQUENCE [LARGE SCALE GENOMIC DNA]</scope>
    <source>
        <strain evidence="11">ATCC BAA-301 / DSM 14385 / NBRC 107922 / TMO</strain>
    </source>
</reference>
<keyword evidence="4 8" id="KW-0479">Metal-binding</keyword>
<evidence type="ECO:0000256" key="1">
    <source>
        <dbReference type="ARBA" id="ARBA00022490"/>
    </source>
</evidence>
<feature type="binding site" evidence="8">
    <location>
        <begin position="134"/>
        <end position="138"/>
    </location>
    <ligand>
        <name>substrate</name>
    </ligand>
</feature>
<dbReference type="CDD" id="cd24133">
    <property type="entry name" value="ASKHA_NBD_TsaD_bac"/>
    <property type="match status" value="1"/>
</dbReference>
<name>A8F4N0_PSELT</name>
<dbReference type="PRINTS" id="PR00789">
    <property type="entry name" value="OSIALOPTASE"/>
</dbReference>
<dbReference type="Pfam" id="PF00814">
    <property type="entry name" value="TsaD"/>
    <property type="match status" value="1"/>
</dbReference>
<organism evidence="10 11">
    <name type="scientific">Pseudothermotoga lettingae (strain ATCC BAA-301 / DSM 14385 / NBRC 107922 / TMO)</name>
    <name type="common">Thermotoga lettingae</name>
    <dbReference type="NCBI Taxonomy" id="416591"/>
    <lineage>
        <taxon>Bacteria</taxon>
        <taxon>Thermotogati</taxon>
        <taxon>Thermotogota</taxon>
        <taxon>Thermotogae</taxon>
        <taxon>Thermotogales</taxon>
        <taxon>Thermotogaceae</taxon>
        <taxon>Pseudothermotoga</taxon>
    </lineage>
</organism>
<dbReference type="FunFam" id="3.30.420.40:FF:000040">
    <property type="entry name" value="tRNA N6-adenosine threonylcarbamoyltransferase"/>
    <property type="match status" value="1"/>
</dbReference>
<evidence type="ECO:0000259" key="9">
    <source>
        <dbReference type="Pfam" id="PF00814"/>
    </source>
</evidence>
<dbReference type="GO" id="GO:0008233">
    <property type="term" value="F:peptidase activity"/>
    <property type="evidence" value="ECO:0007669"/>
    <property type="project" value="UniProtKB-KW"/>
</dbReference>
<comment type="cofactor">
    <cofactor evidence="8">
        <name>Fe(2+)</name>
        <dbReference type="ChEBI" id="CHEBI:29033"/>
    </cofactor>
    <text evidence="8">Binds 1 Fe(2+) ion per subunit.</text>
</comment>
<keyword evidence="10" id="KW-0645">Protease</keyword>